<evidence type="ECO:0000256" key="12">
    <source>
        <dbReference type="SAM" id="Phobius"/>
    </source>
</evidence>
<feature type="transmembrane region" description="Helical" evidence="12">
    <location>
        <begin position="6"/>
        <end position="27"/>
    </location>
</feature>
<evidence type="ECO:0000256" key="2">
    <source>
        <dbReference type="ARBA" id="ARBA00007866"/>
    </source>
</evidence>
<keyword evidence="3 10" id="KW-0813">Transport</keyword>
<sequence length="341" mass="38577">MVKLVIATGVLLILVAVFLIFRISTLVGVVRGAGKPYKPVDSSNKMNAVLIPLVIGGMLLAAGYYAVKYFDEYTIPVASEHGELVSQLFWITMGITGVIFLITHILLFGFSYKFRYREGKKAYYFPVNDKLEMIWTIVPAVVLTILVVYGTDAWTKITAASPSEAERVEIMGYQFAWKARYPGKDNKIGKYDYRLIDAVNVFGMDFSDPANLDDFSPRVIHLPKGKPVEFKIRSRDVIHSVFAPHFRLKMDAVPGMPTRFGFVPSKTTAEMREELGDPEFDYEIACTEVCGRGHFSMKILVVVEEPEEYEKWKAEQKSWLSKNPDYVTRVPAELRDKLSGL</sequence>
<keyword evidence="11" id="KW-0186">Copper</keyword>
<dbReference type="PANTHER" id="PTHR22888">
    <property type="entry name" value="CYTOCHROME C OXIDASE, SUBUNIT II"/>
    <property type="match status" value="1"/>
</dbReference>
<keyword evidence="7 10" id="KW-0249">Electron transport</keyword>
<feature type="domain" description="Cytochrome oxidase subunit II copper A binding" evidence="13">
    <location>
        <begin position="163"/>
        <end position="315"/>
    </location>
</feature>
<keyword evidence="9 12" id="KW-0472">Membrane</keyword>
<name>A0AAU9CQU0_9BACT</name>
<comment type="catalytic activity">
    <reaction evidence="11">
        <text>4 Fe(II)-[cytochrome c] + O2 + 8 H(+)(in) = 4 Fe(III)-[cytochrome c] + 2 H2O + 4 H(+)(out)</text>
        <dbReference type="Rhea" id="RHEA:11436"/>
        <dbReference type="Rhea" id="RHEA-COMP:10350"/>
        <dbReference type="Rhea" id="RHEA-COMP:14399"/>
        <dbReference type="ChEBI" id="CHEBI:15377"/>
        <dbReference type="ChEBI" id="CHEBI:15378"/>
        <dbReference type="ChEBI" id="CHEBI:15379"/>
        <dbReference type="ChEBI" id="CHEBI:29033"/>
        <dbReference type="ChEBI" id="CHEBI:29034"/>
        <dbReference type="EC" id="7.1.1.9"/>
    </reaction>
</comment>
<evidence type="ECO:0000256" key="3">
    <source>
        <dbReference type="ARBA" id="ARBA00022448"/>
    </source>
</evidence>
<dbReference type="KEGG" id="fax:FUAX_28900"/>
<gene>
    <name evidence="15" type="primary">ctaC</name>
    <name evidence="15" type="ORF">FUAX_28900</name>
</gene>
<evidence type="ECO:0000313" key="16">
    <source>
        <dbReference type="Proteomes" id="UP001348817"/>
    </source>
</evidence>
<dbReference type="EMBL" id="AP025314">
    <property type="protein sequence ID" value="BDD10458.1"/>
    <property type="molecule type" value="Genomic_DNA"/>
</dbReference>
<keyword evidence="8 12" id="KW-1133">Transmembrane helix</keyword>
<evidence type="ECO:0000256" key="10">
    <source>
        <dbReference type="RuleBase" id="RU000456"/>
    </source>
</evidence>
<keyword evidence="16" id="KW-1185">Reference proteome</keyword>
<evidence type="ECO:0000256" key="6">
    <source>
        <dbReference type="ARBA" id="ARBA00022967"/>
    </source>
</evidence>
<dbReference type="GO" id="GO:0005507">
    <property type="term" value="F:copper ion binding"/>
    <property type="evidence" value="ECO:0007669"/>
    <property type="project" value="InterPro"/>
</dbReference>
<dbReference type="InterPro" id="IPR011759">
    <property type="entry name" value="Cyt_c_oxidase_su2_TM_dom"/>
</dbReference>
<reference evidence="15 16" key="1">
    <citation type="submission" date="2021-12" db="EMBL/GenBank/DDBJ databases">
        <title>Genome sequencing of bacteria with rrn-lacking chromosome and rrn-plasmid.</title>
        <authorList>
            <person name="Anda M."/>
            <person name="Iwasaki W."/>
        </authorList>
    </citation>
    <scope>NUCLEOTIDE SEQUENCE [LARGE SCALE GENOMIC DNA]</scope>
    <source>
        <strain evidence="15 16">DSM 100852</strain>
    </source>
</reference>
<feature type="domain" description="Cytochrome oxidase subunit II transmembrane region profile" evidence="14">
    <location>
        <begin position="61"/>
        <end position="161"/>
    </location>
</feature>
<dbReference type="PROSITE" id="PS50999">
    <property type="entry name" value="COX2_TM"/>
    <property type="match status" value="1"/>
</dbReference>
<dbReference type="SUPFAM" id="SSF49503">
    <property type="entry name" value="Cupredoxins"/>
    <property type="match status" value="1"/>
</dbReference>
<dbReference type="InterPro" id="IPR045187">
    <property type="entry name" value="CcO_II"/>
</dbReference>
<dbReference type="SUPFAM" id="SSF81464">
    <property type="entry name" value="Cytochrome c oxidase subunit II-like, transmembrane region"/>
    <property type="match status" value="1"/>
</dbReference>
<evidence type="ECO:0000256" key="5">
    <source>
        <dbReference type="ARBA" id="ARBA00022692"/>
    </source>
</evidence>
<dbReference type="Gene3D" id="1.10.287.90">
    <property type="match status" value="1"/>
</dbReference>
<dbReference type="PROSITE" id="PS50857">
    <property type="entry name" value="COX2_CUA"/>
    <property type="match status" value="1"/>
</dbReference>
<evidence type="ECO:0000313" key="15">
    <source>
        <dbReference type="EMBL" id="BDD10458.1"/>
    </source>
</evidence>
<dbReference type="PANTHER" id="PTHR22888:SF9">
    <property type="entry name" value="CYTOCHROME C OXIDASE SUBUNIT 2"/>
    <property type="match status" value="1"/>
</dbReference>
<feature type="transmembrane region" description="Helical" evidence="12">
    <location>
        <begin position="48"/>
        <end position="67"/>
    </location>
</feature>
<feature type="transmembrane region" description="Helical" evidence="12">
    <location>
        <begin position="133"/>
        <end position="151"/>
    </location>
</feature>
<dbReference type="InterPro" id="IPR002429">
    <property type="entry name" value="CcO_II-like_C"/>
</dbReference>
<comment type="function">
    <text evidence="11">Subunits I and II form the functional core of the enzyme complex. Electrons originating in cytochrome c are transferred via heme a and Cu(A) to the binuclear center formed by heme a3 and Cu(B).</text>
</comment>
<evidence type="ECO:0000256" key="7">
    <source>
        <dbReference type="ARBA" id="ARBA00022982"/>
    </source>
</evidence>
<accession>A0AAU9CQU0</accession>
<organism evidence="15 16">
    <name type="scientific">Fulvitalea axinellae</name>
    <dbReference type="NCBI Taxonomy" id="1182444"/>
    <lineage>
        <taxon>Bacteria</taxon>
        <taxon>Pseudomonadati</taxon>
        <taxon>Bacteroidota</taxon>
        <taxon>Cytophagia</taxon>
        <taxon>Cytophagales</taxon>
        <taxon>Persicobacteraceae</taxon>
        <taxon>Fulvitalea</taxon>
    </lineage>
</organism>
<evidence type="ECO:0000256" key="11">
    <source>
        <dbReference type="RuleBase" id="RU004024"/>
    </source>
</evidence>
<feature type="transmembrane region" description="Helical" evidence="12">
    <location>
        <begin position="87"/>
        <end position="112"/>
    </location>
</feature>
<dbReference type="GO" id="GO:0005886">
    <property type="term" value="C:plasma membrane"/>
    <property type="evidence" value="ECO:0007669"/>
    <property type="project" value="UniProtKB-SubCell"/>
</dbReference>
<dbReference type="EC" id="7.1.1.9" evidence="11"/>
<evidence type="ECO:0000259" key="13">
    <source>
        <dbReference type="PROSITE" id="PS50857"/>
    </source>
</evidence>
<dbReference type="PRINTS" id="PR01166">
    <property type="entry name" value="CYCOXIDASEII"/>
</dbReference>
<keyword evidence="4 10" id="KW-0679">Respiratory chain</keyword>
<proteinExistence type="inferred from homology"/>
<evidence type="ECO:0000256" key="8">
    <source>
        <dbReference type="ARBA" id="ARBA00022989"/>
    </source>
</evidence>
<dbReference type="Proteomes" id="UP001348817">
    <property type="component" value="Chromosome"/>
</dbReference>
<dbReference type="AlphaFoldDB" id="A0AAU9CQU0"/>
<dbReference type="Gene3D" id="2.60.40.420">
    <property type="entry name" value="Cupredoxins - blue copper proteins"/>
    <property type="match status" value="1"/>
</dbReference>
<comment type="subcellular location">
    <subcellularLocation>
        <location evidence="10">Cell membrane</location>
        <topology evidence="10">Multi-pass membrane protein</topology>
    </subcellularLocation>
    <subcellularLocation>
        <location evidence="1">Membrane</location>
        <topology evidence="1">Multi-pass membrane protein</topology>
    </subcellularLocation>
</comment>
<dbReference type="Pfam" id="PF02790">
    <property type="entry name" value="COX2_TM"/>
    <property type="match status" value="1"/>
</dbReference>
<dbReference type="InterPro" id="IPR008972">
    <property type="entry name" value="Cupredoxin"/>
</dbReference>
<dbReference type="Pfam" id="PF00116">
    <property type="entry name" value="COX2"/>
    <property type="match status" value="1"/>
</dbReference>
<dbReference type="RefSeq" id="WP_338392014.1">
    <property type="nucleotide sequence ID" value="NZ_AP025314.1"/>
</dbReference>
<protein>
    <recommendedName>
        <fullName evidence="11">Cytochrome c oxidase subunit 2</fullName>
        <ecNumber evidence="11">7.1.1.9</ecNumber>
    </recommendedName>
</protein>
<comment type="cofactor">
    <cofactor evidence="11">
        <name>Cu cation</name>
        <dbReference type="ChEBI" id="CHEBI:23378"/>
    </cofactor>
    <text evidence="11">Binds a copper A center.</text>
</comment>
<dbReference type="GO" id="GO:0004129">
    <property type="term" value="F:cytochrome-c oxidase activity"/>
    <property type="evidence" value="ECO:0007669"/>
    <property type="project" value="UniProtKB-EC"/>
</dbReference>
<evidence type="ECO:0000256" key="9">
    <source>
        <dbReference type="ARBA" id="ARBA00023136"/>
    </source>
</evidence>
<evidence type="ECO:0000256" key="1">
    <source>
        <dbReference type="ARBA" id="ARBA00004141"/>
    </source>
</evidence>
<dbReference type="GO" id="GO:0042773">
    <property type="term" value="P:ATP synthesis coupled electron transport"/>
    <property type="evidence" value="ECO:0007669"/>
    <property type="project" value="TreeGrafter"/>
</dbReference>
<keyword evidence="11" id="KW-0479">Metal-binding</keyword>
<dbReference type="InterPro" id="IPR036257">
    <property type="entry name" value="Cyt_c_oxidase_su2_TM_sf"/>
</dbReference>
<keyword evidence="5 10" id="KW-0812">Transmembrane</keyword>
<keyword evidence="6" id="KW-1278">Translocase</keyword>
<evidence type="ECO:0000256" key="4">
    <source>
        <dbReference type="ARBA" id="ARBA00022660"/>
    </source>
</evidence>
<evidence type="ECO:0000259" key="14">
    <source>
        <dbReference type="PROSITE" id="PS50999"/>
    </source>
</evidence>
<comment type="similarity">
    <text evidence="2 10">Belongs to the cytochrome c oxidase subunit 2 family.</text>
</comment>